<feature type="non-terminal residue" evidence="1">
    <location>
        <position position="1"/>
    </location>
</feature>
<organism evidence="1">
    <name type="scientific">marine sediment metagenome</name>
    <dbReference type="NCBI Taxonomy" id="412755"/>
    <lineage>
        <taxon>unclassified sequences</taxon>
        <taxon>metagenomes</taxon>
        <taxon>ecological metagenomes</taxon>
    </lineage>
</organism>
<proteinExistence type="predicted"/>
<gene>
    <name evidence="1" type="ORF">S01H1_31468</name>
</gene>
<dbReference type="EMBL" id="BARS01019415">
    <property type="protein sequence ID" value="GAF90648.1"/>
    <property type="molecule type" value="Genomic_DNA"/>
</dbReference>
<protein>
    <submittedName>
        <fullName evidence="1">Uncharacterized protein</fullName>
    </submittedName>
</protein>
<evidence type="ECO:0000313" key="1">
    <source>
        <dbReference type="EMBL" id="GAF90648.1"/>
    </source>
</evidence>
<comment type="caution">
    <text evidence="1">The sequence shown here is derived from an EMBL/GenBank/DDBJ whole genome shotgun (WGS) entry which is preliminary data.</text>
</comment>
<accession>X0TAV9</accession>
<dbReference type="AlphaFoldDB" id="X0TAV9"/>
<sequence>YKAFQMSQNYHWNGIDPCSGTLAKSHKEKIDSMSAWENTPFVDFKVLSKRTHFLLERKK</sequence>
<name>X0TAV9_9ZZZZ</name>
<reference evidence="1" key="1">
    <citation type="journal article" date="2014" name="Front. Microbiol.">
        <title>High frequency of phylogenetically diverse reductive dehalogenase-homologous genes in deep subseafloor sedimentary metagenomes.</title>
        <authorList>
            <person name="Kawai M."/>
            <person name="Futagami T."/>
            <person name="Toyoda A."/>
            <person name="Takaki Y."/>
            <person name="Nishi S."/>
            <person name="Hori S."/>
            <person name="Arai W."/>
            <person name="Tsubouchi T."/>
            <person name="Morono Y."/>
            <person name="Uchiyama I."/>
            <person name="Ito T."/>
            <person name="Fujiyama A."/>
            <person name="Inagaki F."/>
            <person name="Takami H."/>
        </authorList>
    </citation>
    <scope>NUCLEOTIDE SEQUENCE</scope>
    <source>
        <strain evidence="1">Expedition CK06-06</strain>
    </source>
</reference>